<keyword evidence="2" id="KW-1003">Cell membrane</keyword>
<dbReference type="STRING" id="94237.ENSMMOP00000024883"/>
<dbReference type="InterPro" id="IPR055355">
    <property type="entry name" value="ZP-C"/>
</dbReference>
<reference evidence="21" key="1">
    <citation type="submission" date="2025-08" db="UniProtKB">
        <authorList>
            <consortium name="Ensembl"/>
        </authorList>
    </citation>
    <scope>IDENTIFICATION</scope>
</reference>
<feature type="disulfide bond" evidence="17">
    <location>
        <begin position="58"/>
        <end position="84"/>
    </location>
</feature>
<dbReference type="InterPro" id="IPR055356">
    <property type="entry name" value="ZP-N"/>
</dbReference>
<keyword evidence="10" id="KW-0325">Glycoprotein</keyword>
<dbReference type="GO" id="GO:0007339">
    <property type="term" value="P:binding of sperm to zona pellucida"/>
    <property type="evidence" value="ECO:0007669"/>
    <property type="project" value="TreeGrafter"/>
</dbReference>
<evidence type="ECO:0000256" key="4">
    <source>
        <dbReference type="ARBA" id="ARBA00022530"/>
    </source>
</evidence>
<dbReference type="InterPro" id="IPR044913">
    <property type="entry name" value="P_trefoil_dom_sf"/>
</dbReference>
<dbReference type="Proteomes" id="UP000261620">
    <property type="component" value="Unplaced"/>
</dbReference>
<dbReference type="AlphaFoldDB" id="A0A3Q3X249"/>
<evidence type="ECO:0000256" key="11">
    <source>
        <dbReference type="ARBA" id="ARBA00023279"/>
    </source>
</evidence>
<dbReference type="Pfam" id="PF00088">
    <property type="entry name" value="Trefoil"/>
    <property type="match status" value="1"/>
</dbReference>
<dbReference type="Pfam" id="PF23344">
    <property type="entry name" value="ZP-N"/>
    <property type="match status" value="1"/>
</dbReference>
<proteinExistence type="predicted"/>
<keyword evidence="9 17" id="KW-1015">Disulfide bond</keyword>
<evidence type="ECO:0000313" key="22">
    <source>
        <dbReference type="Proteomes" id="UP000261620"/>
    </source>
</evidence>
<evidence type="ECO:0000256" key="16">
    <source>
        <dbReference type="ARBA" id="ARBA00042573"/>
    </source>
</evidence>
<evidence type="ECO:0000256" key="14">
    <source>
        <dbReference type="ARBA" id="ARBA00040238"/>
    </source>
</evidence>
<dbReference type="GO" id="GO:0035805">
    <property type="term" value="C:egg coat"/>
    <property type="evidence" value="ECO:0007669"/>
    <property type="project" value="UniProtKB-SubCell"/>
</dbReference>
<dbReference type="OMA" id="LNCPDQT"/>
<keyword evidence="22" id="KW-1185">Reference proteome</keyword>
<evidence type="ECO:0000256" key="18">
    <source>
        <dbReference type="SAM" id="SignalP"/>
    </source>
</evidence>
<dbReference type="Gene3D" id="2.60.40.4100">
    <property type="entry name" value="Zona pellucida, ZP-C domain"/>
    <property type="match status" value="1"/>
</dbReference>
<comment type="caution">
    <text evidence="17">Lacks conserved residue(s) required for the propagation of feature annotation.</text>
</comment>
<dbReference type="SUPFAM" id="SSF57492">
    <property type="entry name" value="Trefoil"/>
    <property type="match status" value="1"/>
</dbReference>
<dbReference type="PROSITE" id="PS51034">
    <property type="entry name" value="ZP_2"/>
    <property type="match status" value="1"/>
</dbReference>
<name>A0A3Q3X249_MOLML</name>
<organism evidence="21 22">
    <name type="scientific">Mola mola</name>
    <name type="common">Ocean sunfish</name>
    <name type="synonym">Tetraodon mola</name>
    <dbReference type="NCBI Taxonomy" id="94237"/>
    <lineage>
        <taxon>Eukaryota</taxon>
        <taxon>Metazoa</taxon>
        <taxon>Chordata</taxon>
        <taxon>Craniata</taxon>
        <taxon>Vertebrata</taxon>
        <taxon>Euteleostomi</taxon>
        <taxon>Actinopterygii</taxon>
        <taxon>Neopterygii</taxon>
        <taxon>Teleostei</taxon>
        <taxon>Neoteleostei</taxon>
        <taxon>Acanthomorphata</taxon>
        <taxon>Eupercaria</taxon>
        <taxon>Tetraodontiformes</taxon>
        <taxon>Molidae</taxon>
        <taxon>Mola</taxon>
    </lineage>
</organism>
<evidence type="ECO:0000256" key="8">
    <source>
        <dbReference type="ARBA" id="ARBA00023136"/>
    </source>
</evidence>
<protein>
    <recommendedName>
        <fullName evidence="14">Zona pellucida sperm-binding protein 4</fullName>
    </recommendedName>
    <alternativeName>
        <fullName evidence="16">Zona pellucida glycoprotein 4</fullName>
    </alternativeName>
    <alternativeName>
        <fullName evidence="15">Zona pellucida protein B</fullName>
    </alternativeName>
</protein>
<keyword evidence="3" id="KW-0964">Secreted</keyword>
<feature type="chain" id="PRO_5018523533" description="Zona pellucida sperm-binding protein 4" evidence="18">
    <location>
        <begin position="23"/>
        <end position="417"/>
    </location>
</feature>
<keyword evidence="4" id="KW-0272">Extracellular matrix</keyword>
<evidence type="ECO:0000259" key="19">
    <source>
        <dbReference type="PROSITE" id="PS51034"/>
    </source>
</evidence>
<dbReference type="PROSITE" id="PS51448">
    <property type="entry name" value="P_TREFOIL_2"/>
    <property type="match status" value="1"/>
</dbReference>
<evidence type="ECO:0000256" key="6">
    <source>
        <dbReference type="ARBA" id="ARBA00022692"/>
    </source>
</evidence>
<dbReference type="InterPro" id="IPR000519">
    <property type="entry name" value="P_trefoil_dom"/>
</dbReference>
<keyword evidence="8" id="KW-0472">Membrane</keyword>
<keyword evidence="11" id="KW-0278">Fertilization</keyword>
<accession>A0A3Q3X249</accession>
<dbReference type="GO" id="GO:0060468">
    <property type="term" value="P:prevention of polyspermy"/>
    <property type="evidence" value="ECO:0007669"/>
    <property type="project" value="TreeGrafter"/>
</dbReference>
<evidence type="ECO:0000256" key="1">
    <source>
        <dbReference type="ARBA" id="ARBA00004251"/>
    </source>
</evidence>
<evidence type="ECO:0000256" key="9">
    <source>
        <dbReference type="ARBA" id="ARBA00023157"/>
    </source>
</evidence>
<keyword evidence="6" id="KW-0812">Transmembrane</keyword>
<feature type="domain" description="ZP" evidence="19">
    <location>
        <begin position="99"/>
        <end position="382"/>
    </location>
</feature>
<reference evidence="21" key="2">
    <citation type="submission" date="2025-09" db="UniProtKB">
        <authorList>
            <consortium name="Ensembl"/>
        </authorList>
    </citation>
    <scope>IDENTIFICATION</scope>
</reference>
<dbReference type="CDD" id="cd00111">
    <property type="entry name" value="Trefoil"/>
    <property type="match status" value="1"/>
</dbReference>
<dbReference type="InterPro" id="IPR042235">
    <property type="entry name" value="ZP-C_dom"/>
</dbReference>
<comment type="subcellular location">
    <subcellularLocation>
        <location evidence="1">Cell membrane</location>
        <topology evidence="1">Single-pass type I membrane protein</topology>
    </subcellularLocation>
    <subcellularLocation>
        <location evidence="12">Zona pellucida</location>
    </subcellularLocation>
</comment>
<evidence type="ECO:0000256" key="7">
    <source>
        <dbReference type="ARBA" id="ARBA00022989"/>
    </source>
</evidence>
<dbReference type="InterPro" id="IPR001507">
    <property type="entry name" value="ZP_dom"/>
</dbReference>
<evidence type="ECO:0000256" key="17">
    <source>
        <dbReference type="PROSITE-ProRule" id="PRU00779"/>
    </source>
</evidence>
<dbReference type="PANTHER" id="PTHR23343:SF31">
    <property type="entry name" value="ZONA PELLUCIDA SPERM-BINDING PROTEIN 4"/>
    <property type="match status" value="1"/>
</dbReference>
<evidence type="ECO:0000259" key="20">
    <source>
        <dbReference type="PROSITE" id="PS51448"/>
    </source>
</evidence>
<feature type="domain" description="P-type" evidence="20">
    <location>
        <begin position="56"/>
        <end position="94"/>
    </location>
</feature>
<evidence type="ECO:0000256" key="15">
    <source>
        <dbReference type="ARBA" id="ARBA00042273"/>
    </source>
</evidence>
<evidence type="ECO:0000256" key="10">
    <source>
        <dbReference type="ARBA" id="ARBA00023180"/>
    </source>
</evidence>
<dbReference type="Gene3D" id="4.10.110.10">
    <property type="entry name" value="Spasmolytic Protein, domain 1"/>
    <property type="match status" value="1"/>
</dbReference>
<dbReference type="Ensembl" id="ENSMMOT00000025300.1">
    <property type="protein sequence ID" value="ENSMMOP00000024883.1"/>
    <property type="gene ID" value="ENSMMOG00000018908.1"/>
</dbReference>
<sequence length="417" mass="46250">MELFKCLFGVVTVVLLACNVAAQQQWMLPLQKHHAHLPSQLPQQQSNVSPPAAPFDKCKVEEGEKIQCGIHDITAEQCGDLNCCFDGRQCYYGKAVTVQCTRDGQFVVVVARDATLPQIDVDSISLLETNGPSCTPVDFTSAFAIFQFPVTACGTTMTEEEGYIVYENHMSSSYEVGIGHKGSVTRDSHFELLFQCRYSGATVEAFVVEVNDVPPPVPVAGLGPLRVELKLGNGQCHSKGCLEEEAAYTSFYAPEDYPITKVLREPIYVQVNILDRSDPNIILNLEHCWATSTPSPHSLPQWDLLVDGCPYHDDRYLTKVVPVDSFSGLLYPTHYKRYVFKMFAFVDPNTYTVQKDTVFIHCATAVCYPSSTTSCEQSCHRQRRAVAMEISPSQNALVSSGRLVLTKPRAPNTKSKK</sequence>
<evidence type="ECO:0000256" key="13">
    <source>
        <dbReference type="ARBA" id="ARBA00037545"/>
    </source>
</evidence>
<comment type="function">
    <text evidence="13">Component of the zona pellucida, an extracellular matrix surrounding oocytes which mediates sperm binding, induction of the acrosome reaction and prevents post-fertilization polyspermy. The zona pellucida is composed of 3 to 4 glycoproteins, ZP1, ZP2, ZP3, and ZP4. ZP4 may act as a sperm receptor.</text>
</comment>
<dbReference type="PROSITE" id="PS51257">
    <property type="entry name" value="PROKAR_LIPOPROTEIN"/>
    <property type="match status" value="1"/>
</dbReference>
<dbReference type="InterPro" id="IPR051148">
    <property type="entry name" value="Zona_Pellucida_Domain_gp"/>
</dbReference>
<keyword evidence="5" id="KW-0165">Cleavage on pair of basic residues</keyword>
<dbReference type="SMART" id="SM00018">
    <property type="entry name" value="PD"/>
    <property type="match status" value="1"/>
</dbReference>
<dbReference type="Pfam" id="PF00100">
    <property type="entry name" value="Zona_pellucida"/>
    <property type="match status" value="1"/>
</dbReference>
<feature type="signal peptide" evidence="18">
    <location>
        <begin position="1"/>
        <end position="22"/>
    </location>
</feature>
<dbReference type="GO" id="GO:0032190">
    <property type="term" value="F:acrosin binding"/>
    <property type="evidence" value="ECO:0007669"/>
    <property type="project" value="TreeGrafter"/>
</dbReference>
<feature type="disulfide bond" evidence="17">
    <location>
        <begin position="68"/>
        <end position="83"/>
    </location>
</feature>
<evidence type="ECO:0000256" key="5">
    <source>
        <dbReference type="ARBA" id="ARBA00022685"/>
    </source>
</evidence>
<dbReference type="GO" id="GO:0005886">
    <property type="term" value="C:plasma membrane"/>
    <property type="evidence" value="ECO:0007669"/>
    <property type="project" value="UniProtKB-SubCell"/>
</dbReference>
<dbReference type="GO" id="GO:0035804">
    <property type="term" value="F:structural constituent of egg coat"/>
    <property type="evidence" value="ECO:0007669"/>
    <property type="project" value="TreeGrafter"/>
</dbReference>
<keyword evidence="18" id="KW-0732">Signal</keyword>
<evidence type="ECO:0000313" key="21">
    <source>
        <dbReference type="Ensembl" id="ENSMMOP00000024883.1"/>
    </source>
</evidence>
<keyword evidence="7" id="KW-1133">Transmembrane helix</keyword>
<dbReference type="SMART" id="SM00241">
    <property type="entry name" value="ZP"/>
    <property type="match status" value="1"/>
</dbReference>
<dbReference type="PANTHER" id="PTHR23343">
    <property type="entry name" value="ZONA PELLUCIDA SPERM-BINDING PROTEIN"/>
    <property type="match status" value="1"/>
</dbReference>
<evidence type="ECO:0000256" key="12">
    <source>
        <dbReference type="ARBA" id="ARBA00024183"/>
    </source>
</evidence>
<dbReference type="Gene3D" id="2.60.40.3210">
    <property type="entry name" value="Zona pellucida, ZP-N domain"/>
    <property type="match status" value="1"/>
</dbReference>
<evidence type="ECO:0000256" key="3">
    <source>
        <dbReference type="ARBA" id="ARBA00022525"/>
    </source>
</evidence>
<evidence type="ECO:0000256" key="2">
    <source>
        <dbReference type="ARBA" id="ARBA00022475"/>
    </source>
</evidence>